<dbReference type="RefSeq" id="WP_069111111.1">
    <property type="nucleotide sequence ID" value="NZ_FNUC01000003.1"/>
</dbReference>
<dbReference type="PROSITE" id="PS51186">
    <property type="entry name" value="GNAT"/>
    <property type="match status" value="1"/>
</dbReference>
<dbReference type="Gene3D" id="3.40.630.30">
    <property type="match status" value="1"/>
</dbReference>
<dbReference type="AlphaFoldDB" id="A0A1H5J8C5"/>
<evidence type="ECO:0000313" key="2">
    <source>
        <dbReference type="EMBL" id="SEE48739.1"/>
    </source>
</evidence>
<dbReference type="Pfam" id="PF13302">
    <property type="entry name" value="Acetyltransf_3"/>
    <property type="match status" value="1"/>
</dbReference>
<evidence type="ECO:0000259" key="1">
    <source>
        <dbReference type="PROSITE" id="PS51186"/>
    </source>
</evidence>
<keyword evidence="2" id="KW-0808">Transferase</keyword>
<dbReference type="InterPro" id="IPR000182">
    <property type="entry name" value="GNAT_dom"/>
</dbReference>
<sequence length="178" mass="19436">MTDTYPLNLSGSQVILREFAPDDLDTIAGVVGDDRVTTFLSFDSRSRGQASTMLTHMLSSAKADPRAEYYLAIQPQAGPLPVGFIRLAHSGVRAAKIGYAVAADHWGRGYATDAVGTVIRFAWDVLDLHRITAAIGPQNAASIAVVKRVGMEYEGRLRDHVFTNGAWRDSLLYSIIRQ</sequence>
<dbReference type="OrthoDB" id="9132139at2"/>
<dbReference type="InterPro" id="IPR016181">
    <property type="entry name" value="Acyl_CoA_acyltransferase"/>
</dbReference>
<dbReference type="Proteomes" id="UP000181980">
    <property type="component" value="Unassembled WGS sequence"/>
</dbReference>
<name>A0A1H5J8C5_9ACTN</name>
<dbReference type="STRING" id="561176.SAMN04488561_1483"/>
<dbReference type="InterPro" id="IPR051531">
    <property type="entry name" value="N-acetyltransferase"/>
</dbReference>
<organism evidence="2 3">
    <name type="scientific">Jiangella alba</name>
    <dbReference type="NCBI Taxonomy" id="561176"/>
    <lineage>
        <taxon>Bacteria</taxon>
        <taxon>Bacillati</taxon>
        <taxon>Actinomycetota</taxon>
        <taxon>Actinomycetes</taxon>
        <taxon>Jiangellales</taxon>
        <taxon>Jiangellaceae</taxon>
        <taxon>Jiangella</taxon>
    </lineage>
</organism>
<dbReference type="EMBL" id="FNUC01000003">
    <property type="protein sequence ID" value="SEE48739.1"/>
    <property type="molecule type" value="Genomic_DNA"/>
</dbReference>
<dbReference type="SUPFAM" id="SSF55729">
    <property type="entry name" value="Acyl-CoA N-acyltransferases (Nat)"/>
    <property type="match status" value="1"/>
</dbReference>
<dbReference type="GO" id="GO:0016747">
    <property type="term" value="F:acyltransferase activity, transferring groups other than amino-acyl groups"/>
    <property type="evidence" value="ECO:0007669"/>
    <property type="project" value="InterPro"/>
</dbReference>
<gene>
    <name evidence="2" type="ORF">SAMN04488561_1483</name>
</gene>
<accession>A0A1H5J8C5</accession>
<protein>
    <submittedName>
        <fullName evidence="2">Protein N-acetyltransferase, RimJ/RimL family</fullName>
    </submittedName>
</protein>
<reference evidence="3" key="1">
    <citation type="submission" date="2016-10" db="EMBL/GenBank/DDBJ databases">
        <authorList>
            <person name="Varghese N."/>
            <person name="Submissions S."/>
        </authorList>
    </citation>
    <scope>NUCLEOTIDE SEQUENCE [LARGE SCALE GENOMIC DNA]</scope>
    <source>
        <strain evidence="3">DSM 45237</strain>
    </source>
</reference>
<feature type="domain" description="N-acetyltransferase" evidence="1">
    <location>
        <begin position="14"/>
        <end position="174"/>
    </location>
</feature>
<proteinExistence type="predicted"/>
<keyword evidence="3" id="KW-1185">Reference proteome</keyword>
<evidence type="ECO:0000313" key="3">
    <source>
        <dbReference type="Proteomes" id="UP000181980"/>
    </source>
</evidence>
<dbReference type="PANTHER" id="PTHR43792">
    <property type="entry name" value="GNAT FAMILY, PUTATIVE (AFU_ORTHOLOGUE AFUA_3G00765)-RELATED-RELATED"/>
    <property type="match status" value="1"/>
</dbReference>